<keyword evidence="5 7" id="KW-0472">Membrane</keyword>
<dbReference type="NCBIfam" id="TIGR00797">
    <property type="entry name" value="matE"/>
    <property type="match status" value="1"/>
</dbReference>
<dbReference type="GO" id="GO:0042910">
    <property type="term" value="F:xenobiotic transmembrane transporter activity"/>
    <property type="evidence" value="ECO:0007669"/>
    <property type="project" value="InterPro"/>
</dbReference>
<dbReference type="Proteomes" id="UP000515151">
    <property type="component" value="Chromosome 5"/>
</dbReference>
<evidence type="ECO:0000256" key="1">
    <source>
        <dbReference type="ARBA" id="ARBA00004141"/>
    </source>
</evidence>
<keyword evidence="3 7" id="KW-0812">Transmembrane</keyword>
<dbReference type="InterPro" id="IPR002528">
    <property type="entry name" value="MATE_fam"/>
</dbReference>
<sequence length="433" mass="47506">MEAVRGLFSSIGEMPISVFFRGARSVFKEDELGMDIMQIAIPATLTLAADPIASLIDTAFIGHIGPVELAAVGVSIAVFNQVSKITIFPLVSITTSFIAEEDSMIPTRIDRHKYASIFCIWNGLRSQQRNGSGNGTSVNGTSCEKEPRIKSKRKHIPSASSAMVIGSVLGLLQTLSLIITARPMLSYMGVISDSPMLKPAKQYLTLRSLGAPAVLLSLVMQGIFRGFKDTKTPLYATVVGDAANVILDYAFIFVLRMGVTGAAIAHVISQYLISFILLWKLTRQVNLVPPSIKDLKFKRFFKSGFLLLVRVIAVTFCVTLAASLAARHGMTSMAAFQVCLQIWLASSLLADGLAIAGQVRNYLNNERLSLLVLLQRRITGRSLLPLPVYYSCAWFWGLDSWPCSKRCYLSHPDYSQMTTRSYDLSGSESRSLR</sequence>
<evidence type="ECO:0000313" key="9">
    <source>
        <dbReference type="RefSeq" id="XP_031396600.1"/>
    </source>
</evidence>
<accession>A0A6P8DJS1</accession>
<comment type="subcellular location">
    <subcellularLocation>
        <location evidence="1">Membrane</location>
        <topology evidence="1">Multi-pass membrane protein</topology>
    </subcellularLocation>
</comment>
<evidence type="ECO:0000256" key="2">
    <source>
        <dbReference type="ARBA" id="ARBA00010199"/>
    </source>
</evidence>
<feature type="transmembrane region" description="Helical" evidence="7">
    <location>
        <begin position="205"/>
        <end position="227"/>
    </location>
</feature>
<evidence type="ECO:0000256" key="7">
    <source>
        <dbReference type="SAM" id="Phobius"/>
    </source>
</evidence>
<dbReference type="GO" id="GO:0015297">
    <property type="term" value="F:antiporter activity"/>
    <property type="evidence" value="ECO:0007669"/>
    <property type="project" value="InterPro"/>
</dbReference>
<feature type="region of interest" description="Disordered" evidence="6">
    <location>
        <begin position="129"/>
        <end position="155"/>
    </location>
</feature>
<evidence type="ECO:0000256" key="3">
    <source>
        <dbReference type="ARBA" id="ARBA00022692"/>
    </source>
</evidence>
<dbReference type="Pfam" id="PF01554">
    <property type="entry name" value="MatE"/>
    <property type="match status" value="1"/>
</dbReference>
<dbReference type="AlphaFoldDB" id="A0A6P8DJS1"/>
<dbReference type="PANTHER" id="PTHR42893:SF48">
    <property type="entry name" value="PROTEIN DETOXIFICATION"/>
    <property type="match status" value="1"/>
</dbReference>
<feature type="transmembrane region" description="Helical" evidence="7">
    <location>
        <begin position="300"/>
        <end position="322"/>
    </location>
</feature>
<protein>
    <submittedName>
        <fullName evidence="9">Protein DETOXIFICATION 42-like isoform X1</fullName>
    </submittedName>
</protein>
<dbReference type="InterPro" id="IPR044644">
    <property type="entry name" value="DinF-like"/>
</dbReference>
<evidence type="ECO:0000256" key="4">
    <source>
        <dbReference type="ARBA" id="ARBA00022989"/>
    </source>
</evidence>
<dbReference type="RefSeq" id="XP_031396600.1">
    <property type="nucleotide sequence ID" value="XM_031540740.1"/>
</dbReference>
<feature type="transmembrane region" description="Helical" evidence="7">
    <location>
        <begin position="162"/>
        <end position="185"/>
    </location>
</feature>
<reference evidence="8" key="1">
    <citation type="journal article" date="2020" name="Plant Biotechnol. J.">
        <title>The pomegranate (Punica granatum L.) draft genome dissects genetic divergence between soft- and hard-seeded cultivars.</title>
        <authorList>
            <person name="Luo X."/>
            <person name="Li H."/>
            <person name="Wu Z."/>
            <person name="Yao W."/>
            <person name="Zhao P."/>
            <person name="Cao D."/>
            <person name="Yu H."/>
            <person name="Li K."/>
            <person name="Poudel K."/>
            <person name="Zhao D."/>
            <person name="Zhang F."/>
            <person name="Xia X."/>
            <person name="Chen L."/>
            <person name="Wang Q."/>
            <person name="Jing D."/>
            <person name="Cao S."/>
        </authorList>
    </citation>
    <scope>NUCLEOTIDE SEQUENCE [LARGE SCALE GENOMIC DNA]</scope>
    <source>
        <strain evidence="8">cv. Tunisia</strain>
    </source>
</reference>
<evidence type="ECO:0000313" key="8">
    <source>
        <dbReference type="Proteomes" id="UP000515151"/>
    </source>
</evidence>
<dbReference type="GeneID" id="116207680"/>
<organism evidence="8 9">
    <name type="scientific">Punica granatum</name>
    <name type="common">Pomegranate</name>
    <dbReference type="NCBI Taxonomy" id="22663"/>
    <lineage>
        <taxon>Eukaryota</taxon>
        <taxon>Viridiplantae</taxon>
        <taxon>Streptophyta</taxon>
        <taxon>Embryophyta</taxon>
        <taxon>Tracheophyta</taxon>
        <taxon>Spermatophyta</taxon>
        <taxon>Magnoliopsida</taxon>
        <taxon>eudicotyledons</taxon>
        <taxon>Gunneridae</taxon>
        <taxon>Pentapetalae</taxon>
        <taxon>rosids</taxon>
        <taxon>malvids</taxon>
        <taxon>Myrtales</taxon>
        <taxon>Lythraceae</taxon>
        <taxon>Punica</taxon>
    </lineage>
</organism>
<gene>
    <name evidence="9" type="primary">LOC116207680</name>
</gene>
<dbReference type="PANTHER" id="PTHR42893">
    <property type="entry name" value="PROTEIN DETOXIFICATION 44, CHLOROPLASTIC-RELATED"/>
    <property type="match status" value="1"/>
</dbReference>
<reference evidence="9" key="2">
    <citation type="submission" date="2025-08" db="UniProtKB">
        <authorList>
            <consortium name="RefSeq"/>
        </authorList>
    </citation>
    <scope>IDENTIFICATION</scope>
    <source>
        <tissue evidence="9">Leaf</tissue>
    </source>
</reference>
<comment type="similarity">
    <text evidence="2">Belongs to the multi antimicrobial extrusion (MATE) (TC 2.A.66.1) family.</text>
</comment>
<dbReference type="GO" id="GO:0016020">
    <property type="term" value="C:membrane"/>
    <property type="evidence" value="ECO:0007669"/>
    <property type="project" value="UniProtKB-SubCell"/>
</dbReference>
<name>A0A6P8DJS1_PUNGR</name>
<feature type="transmembrane region" description="Helical" evidence="7">
    <location>
        <begin position="234"/>
        <end position="255"/>
    </location>
</feature>
<keyword evidence="8" id="KW-1185">Reference proteome</keyword>
<evidence type="ECO:0000256" key="6">
    <source>
        <dbReference type="SAM" id="MobiDB-lite"/>
    </source>
</evidence>
<dbReference type="OrthoDB" id="2126698at2759"/>
<keyword evidence="4 7" id="KW-1133">Transmembrane helix</keyword>
<evidence type="ECO:0000256" key="5">
    <source>
        <dbReference type="ARBA" id="ARBA00023136"/>
    </source>
</evidence>
<feature type="transmembrane region" description="Helical" evidence="7">
    <location>
        <begin position="261"/>
        <end position="279"/>
    </location>
</feature>
<proteinExistence type="inferred from homology"/>